<evidence type="ECO:0000259" key="13">
    <source>
        <dbReference type="Pfam" id="PF00205"/>
    </source>
</evidence>
<dbReference type="InterPro" id="IPR029061">
    <property type="entry name" value="THDP-binding"/>
</dbReference>
<keyword evidence="5 12" id="KW-0808">Transferase</keyword>
<comment type="catalytic activity">
    <reaction evidence="10">
        <text>2-hydroxyoctadecanoyl-CoA = heptadecanal + formyl-CoA</text>
        <dbReference type="Rhea" id="RHEA:55196"/>
        <dbReference type="ChEBI" id="CHEBI:57376"/>
        <dbReference type="ChEBI" id="CHEBI:74116"/>
        <dbReference type="ChEBI" id="CHEBI:138631"/>
    </reaction>
    <physiologicalReaction direction="left-to-right" evidence="10">
        <dbReference type="Rhea" id="RHEA:55197"/>
    </physiologicalReaction>
</comment>
<dbReference type="PANTHER" id="PTHR18968">
    <property type="entry name" value="THIAMINE PYROPHOSPHATE ENZYMES"/>
    <property type="match status" value="1"/>
</dbReference>
<dbReference type="GO" id="GO:0030976">
    <property type="term" value="F:thiamine pyrophosphate binding"/>
    <property type="evidence" value="ECO:0007669"/>
    <property type="project" value="UniProtKB-UniRule"/>
</dbReference>
<comment type="caution">
    <text evidence="16">The sequence shown here is derived from an EMBL/GenBank/DDBJ whole genome shotgun (WGS) entry which is preliminary data.</text>
</comment>
<dbReference type="Pfam" id="PF00205">
    <property type="entry name" value="TPP_enzyme_M"/>
    <property type="match status" value="1"/>
</dbReference>
<evidence type="ECO:0000256" key="10">
    <source>
        <dbReference type="ARBA" id="ARBA00048738"/>
    </source>
</evidence>
<dbReference type="EMBL" id="CASHTH010001984">
    <property type="protein sequence ID" value="CAI8022923.1"/>
    <property type="molecule type" value="Genomic_DNA"/>
</dbReference>
<evidence type="ECO:0000256" key="11">
    <source>
        <dbReference type="ARBA" id="ARBA00048767"/>
    </source>
</evidence>
<dbReference type="Pfam" id="PF02775">
    <property type="entry name" value="TPP_enzyme_C"/>
    <property type="match status" value="1"/>
</dbReference>
<feature type="domain" description="Thiamine pyrophosphate enzyme central" evidence="13">
    <location>
        <begin position="193"/>
        <end position="327"/>
    </location>
</feature>
<dbReference type="GO" id="GO:0000287">
    <property type="term" value="F:magnesium ion binding"/>
    <property type="evidence" value="ECO:0007669"/>
    <property type="project" value="UniProtKB-UniRule"/>
</dbReference>
<dbReference type="GO" id="GO:0009099">
    <property type="term" value="P:L-valine biosynthetic process"/>
    <property type="evidence" value="ECO:0007669"/>
    <property type="project" value="TreeGrafter"/>
</dbReference>
<comment type="cofactor">
    <cofactor evidence="12">
        <name>Mg(2+)</name>
        <dbReference type="ChEBI" id="CHEBI:18420"/>
    </cofactor>
    <text evidence="12">Binds 1 Mg(2+) ion per subunit.</text>
</comment>
<dbReference type="InterPro" id="IPR000399">
    <property type="entry name" value="TPP-bd_CS"/>
</dbReference>
<keyword evidence="9 12" id="KW-0100">Branched-chain amino acid biosynthesis</keyword>
<comment type="similarity">
    <text evidence="3 12">Belongs to the TPP enzyme family.</text>
</comment>
<feature type="domain" description="Thiamine pyrophosphate enzyme N-terminal TPP-binding" evidence="15">
    <location>
        <begin position="4"/>
        <end position="118"/>
    </location>
</feature>
<keyword evidence="17" id="KW-1185">Reference proteome</keyword>
<dbReference type="SUPFAM" id="SSF52518">
    <property type="entry name" value="Thiamin diphosphate-binding fold (THDP-binding)"/>
    <property type="match status" value="2"/>
</dbReference>
<dbReference type="NCBIfam" id="TIGR00118">
    <property type="entry name" value="acolac_lg"/>
    <property type="match status" value="1"/>
</dbReference>
<keyword evidence="8 12" id="KW-0786">Thiamine pyrophosphate</keyword>
<name>A0AA35S5B4_GEOBA</name>
<dbReference type="Pfam" id="PF02776">
    <property type="entry name" value="TPP_enzyme_N"/>
    <property type="match status" value="1"/>
</dbReference>
<dbReference type="CDD" id="cd02015">
    <property type="entry name" value="TPP_AHAS"/>
    <property type="match status" value="1"/>
</dbReference>
<evidence type="ECO:0000256" key="3">
    <source>
        <dbReference type="ARBA" id="ARBA00007812"/>
    </source>
</evidence>
<comment type="cofactor">
    <cofactor evidence="12">
        <name>thiamine diphosphate</name>
        <dbReference type="ChEBI" id="CHEBI:58937"/>
    </cofactor>
    <text evidence="12">Binds 1 thiamine pyrophosphate per subunit.</text>
</comment>
<evidence type="ECO:0000259" key="14">
    <source>
        <dbReference type="Pfam" id="PF02775"/>
    </source>
</evidence>
<dbReference type="InterPro" id="IPR012000">
    <property type="entry name" value="Thiamin_PyroP_enz_cen_dom"/>
</dbReference>
<dbReference type="InterPro" id="IPR029035">
    <property type="entry name" value="DHS-like_NAD/FAD-binding_dom"/>
</dbReference>
<dbReference type="Gene3D" id="3.40.50.1220">
    <property type="entry name" value="TPP-binding domain"/>
    <property type="match status" value="1"/>
</dbReference>
<dbReference type="Gene3D" id="3.40.50.970">
    <property type="match status" value="2"/>
</dbReference>
<dbReference type="GO" id="GO:0005948">
    <property type="term" value="C:acetolactate synthase complex"/>
    <property type="evidence" value="ECO:0007669"/>
    <property type="project" value="TreeGrafter"/>
</dbReference>
<dbReference type="GO" id="GO:0009097">
    <property type="term" value="P:isoleucine biosynthetic process"/>
    <property type="evidence" value="ECO:0007669"/>
    <property type="project" value="TreeGrafter"/>
</dbReference>
<evidence type="ECO:0000256" key="9">
    <source>
        <dbReference type="ARBA" id="ARBA00023304"/>
    </source>
</evidence>
<dbReference type="FunFam" id="3.40.50.1220:FF:000008">
    <property type="entry name" value="Acetolactate synthase"/>
    <property type="match status" value="1"/>
</dbReference>
<dbReference type="InterPro" id="IPR045229">
    <property type="entry name" value="TPP_enz"/>
</dbReference>
<evidence type="ECO:0000313" key="16">
    <source>
        <dbReference type="EMBL" id="CAI8022923.1"/>
    </source>
</evidence>
<dbReference type="InterPro" id="IPR012846">
    <property type="entry name" value="Acetolactate_synth_lsu"/>
</dbReference>
<dbReference type="EC" id="2.2.1.6" evidence="12"/>
<comment type="pathway">
    <text evidence="1 12">Amino-acid biosynthesis; L-isoleucine biosynthesis; L-isoleucine from 2-oxobutanoate: step 1/4.</text>
</comment>
<dbReference type="GO" id="GO:0003984">
    <property type="term" value="F:acetolactate synthase activity"/>
    <property type="evidence" value="ECO:0007669"/>
    <property type="project" value="UniProtKB-EC"/>
</dbReference>
<organism evidence="16 17">
    <name type="scientific">Geodia barretti</name>
    <name type="common">Barrett's horny sponge</name>
    <dbReference type="NCBI Taxonomy" id="519541"/>
    <lineage>
        <taxon>Eukaryota</taxon>
        <taxon>Metazoa</taxon>
        <taxon>Porifera</taxon>
        <taxon>Demospongiae</taxon>
        <taxon>Heteroscleromorpha</taxon>
        <taxon>Tetractinellida</taxon>
        <taxon>Astrophorina</taxon>
        <taxon>Geodiidae</taxon>
        <taxon>Geodia</taxon>
    </lineage>
</organism>
<evidence type="ECO:0000256" key="7">
    <source>
        <dbReference type="ARBA" id="ARBA00022842"/>
    </source>
</evidence>
<evidence type="ECO:0000256" key="12">
    <source>
        <dbReference type="RuleBase" id="RU003591"/>
    </source>
</evidence>
<dbReference type="PANTHER" id="PTHR18968:SF13">
    <property type="entry name" value="ACETOLACTATE SYNTHASE CATALYTIC SUBUNIT, MITOCHONDRIAL"/>
    <property type="match status" value="1"/>
</dbReference>
<dbReference type="GO" id="GO:0050660">
    <property type="term" value="F:flavin adenine dinucleotide binding"/>
    <property type="evidence" value="ECO:0007669"/>
    <property type="project" value="InterPro"/>
</dbReference>
<dbReference type="InterPro" id="IPR012001">
    <property type="entry name" value="Thiamin_PyroP_enz_TPP-bd_dom"/>
</dbReference>
<comment type="catalytic activity">
    <reaction evidence="12">
        <text>2 pyruvate + H(+) = (2S)-2-acetolactate + CO2</text>
        <dbReference type="Rhea" id="RHEA:25249"/>
        <dbReference type="ChEBI" id="CHEBI:15361"/>
        <dbReference type="ChEBI" id="CHEBI:15378"/>
        <dbReference type="ChEBI" id="CHEBI:16526"/>
        <dbReference type="ChEBI" id="CHEBI:58476"/>
        <dbReference type="EC" id="2.2.1.6"/>
    </reaction>
</comment>
<dbReference type="CDD" id="cd07035">
    <property type="entry name" value="TPP_PYR_POX_like"/>
    <property type="match status" value="1"/>
</dbReference>
<accession>A0AA35S5B4</accession>
<sequence length="558" mass="60917">MELSGAKILIESLKQEGVEYVFGVNGGAAMPIFDALYDHPDVKLIMMRHEQGASHAADGYARATGEVGVTLATSGPGATNLVTGIATAFMDSIPMVAITGQVYTHLMGNDAFQECDVIGVTRPVCKHSYLIKSGDEVADVIAEAFHIASTGRPGPVVVDFAKDAQIHESLFRYPEKVNIRSYKPKVEGHPRQIAKAVELIHNAERPILYAGGGVTLANASEELRELAIKTGIPITVTLMGLGAFPETHPLAMEMPGMHGSCCANYAFTDSDLVVAIGARFDDRVTGDLTKFAPNAKKIHIDIDASCIGKNVPVDVPIVGDAKRVLAEMNKLVHRVDIEPWMRQINEWKEQYPFEYNQKGDNIMPQYVIEQIYDLYSDAIVVGDVGQHQMWAAQYFKFTEPRQWLNSGGLGTMGFSLPAAIGAQLGCPDKTVVNINGDGSYIMTIQELVPAITMKLPLKIFIINNMYLGMVRQWQELFHQKRYAGVDYHDNPDFAQLADAFGATGIRVERIEDVRPALEKAKGIDDGPVVIDFIVDEEENVFPMVPAGAGLGDVIRGLA</sequence>
<comment type="catalytic activity">
    <reaction evidence="11">
        <text>(2R)-hydroxyhexadecanoyl-CoA = pentadecanal + formyl-CoA</text>
        <dbReference type="Rhea" id="RHEA:55212"/>
        <dbReference type="ChEBI" id="CHEBI:17302"/>
        <dbReference type="ChEBI" id="CHEBI:57376"/>
        <dbReference type="ChEBI" id="CHEBI:138654"/>
    </reaction>
    <physiologicalReaction direction="left-to-right" evidence="11">
        <dbReference type="Rhea" id="RHEA:55213"/>
    </physiologicalReaction>
</comment>
<dbReference type="FunFam" id="3.40.50.970:FF:000007">
    <property type="entry name" value="Acetolactate synthase"/>
    <property type="match status" value="1"/>
</dbReference>
<dbReference type="InterPro" id="IPR039368">
    <property type="entry name" value="AHAS_TPP"/>
</dbReference>
<evidence type="ECO:0000313" key="17">
    <source>
        <dbReference type="Proteomes" id="UP001174909"/>
    </source>
</evidence>
<keyword evidence="7 12" id="KW-0460">Magnesium</keyword>
<evidence type="ECO:0000256" key="5">
    <source>
        <dbReference type="ARBA" id="ARBA00022679"/>
    </source>
</evidence>
<gene>
    <name evidence="16" type="ORF">GBAR_LOCUS13429</name>
</gene>
<evidence type="ECO:0000256" key="6">
    <source>
        <dbReference type="ARBA" id="ARBA00022723"/>
    </source>
</evidence>
<evidence type="ECO:0000256" key="4">
    <source>
        <dbReference type="ARBA" id="ARBA00022605"/>
    </source>
</evidence>
<dbReference type="InterPro" id="IPR011766">
    <property type="entry name" value="TPP_enzyme_TPP-bd"/>
</dbReference>
<keyword evidence="4 12" id="KW-0028">Amino-acid biosynthesis</keyword>
<dbReference type="PROSITE" id="PS00187">
    <property type="entry name" value="TPP_ENZYMES"/>
    <property type="match status" value="1"/>
</dbReference>
<evidence type="ECO:0000256" key="1">
    <source>
        <dbReference type="ARBA" id="ARBA00004974"/>
    </source>
</evidence>
<evidence type="ECO:0000256" key="2">
    <source>
        <dbReference type="ARBA" id="ARBA00005025"/>
    </source>
</evidence>
<reference evidence="16" key="1">
    <citation type="submission" date="2023-03" db="EMBL/GenBank/DDBJ databases">
        <authorList>
            <person name="Steffen K."/>
            <person name="Cardenas P."/>
        </authorList>
    </citation>
    <scope>NUCLEOTIDE SEQUENCE</scope>
</reference>
<keyword evidence="6 12" id="KW-0479">Metal-binding</keyword>
<protein>
    <recommendedName>
        <fullName evidence="12">Acetolactate synthase</fullName>
        <ecNumber evidence="12">2.2.1.6</ecNumber>
    </recommendedName>
</protein>
<proteinExistence type="inferred from homology"/>
<evidence type="ECO:0000259" key="15">
    <source>
        <dbReference type="Pfam" id="PF02776"/>
    </source>
</evidence>
<dbReference type="SUPFAM" id="SSF52467">
    <property type="entry name" value="DHS-like NAD/FAD-binding domain"/>
    <property type="match status" value="1"/>
</dbReference>
<comment type="pathway">
    <text evidence="2 12">Amino-acid biosynthesis; L-valine biosynthesis; L-valine from pyruvate: step 1/4.</text>
</comment>
<evidence type="ECO:0000256" key="8">
    <source>
        <dbReference type="ARBA" id="ARBA00023052"/>
    </source>
</evidence>
<dbReference type="AlphaFoldDB" id="A0AA35S5B4"/>
<dbReference type="Proteomes" id="UP001174909">
    <property type="component" value="Unassembled WGS sequence"/>
</dbReference>
<feature type="domain" description="Thiamine pyrophosphate enzyme TPP-binding" evidence="14">
    <location>
        <begin position="383"/>
        <end position="532"/>
    </location>
</feature>